<dbReference type="RefSeq" id="WP_153361279.1">
    <property type="nucleotide sequence ID" value="NZ_JABGDC010000134.1"/>
</dbReference>
<feature type="signal peptide" evidence="1">
    <location>
        <begin position="1"/>
        <end position="23"/>
    </location>
</feature>
<keyword evidence="3" id="KW-1185">Reference proteome</keyword>
<reference evidence="2 3" key="1">
    <citation type="submission" date="2019-07" db="EMBL/GenBank/DDBJ databases">
        <title>R&amp;d 2014.</title>
        <authorList>
            <person name="Klenk H.-P."/>
        </authorList>
    </citation>
    <scope>NUCLEOTIDE SEQUENCE [LARGE SCALE GENOMIC DNA]</scope>
    <source>
        <strain evidence="2 3">DSM 45764</strain>
    </source>
</reference>
<feature type="chain" id="PRO_5039472718" description="DUF5666 domain-containing protein" evidence="1">
    <location>
        <begin position="24"/>
        <end position="182"/>
    </location>
</feature>
<dbReference type="AlphaFoldDB" id="A0A562IVW3"/>
<sequence length="182" mass="18467">MRTHRFATVAVAGTLALSPLALTACGDDTAGPEEGVSVGDIQEEDEADAGADTGADVTDVPPAFGYTGTYDDGFGADPNQYVGQTVTVSATVNELIGPNAFTIAGTANTSVPALLVIGEDSASGLESGQVVQVSGTVEDPFNEATAEGDLGIELTDDAFLDFQGDVYLVADSVDTSVPIEDE</sequence>
<accession>A0A562IVW3</accession>
<evidence type="ECO:0000313" key="2">
    <source>
        <dbReference type="EMBL" id="TWH75098.1"/>
    </source>
</evidence>
<organism evidence="2 3">
    <name type="scientific">Modestobacter roseus</name>
    <dbReference type="NCBI Taxonomy" id="1181884"/>
    <lineage>
        <taxon>Bacteria</taxon>
        <taxon>Bacillati</taxon>
        <taxon>Actinomycetota</taxon>
        <taxon>Actinomycetes</taxon>
        <taxon>Geodermatophilales</taxon>
        <taxon>Geodermatophilaceae</taxon>
        <taxon>Modestobacter</taxon>
    </lineage>
</organism>
<evidence type="ECO:0000313" key="3">
    <source>
        <dbReference type="Proteomes" id="UP000321490"/>
    </source>
</evidence>
<name>A0A562IVW3_9ACTN</name>
<dbReference type="PROSITE" id="PS51257">
    <property type="entry name" value="PROKAR_LIPOPROTEIN"/>
    <property type="match status" value="1"/>
</dbReference>
<dbReference type="EMBL" id="VLKF01000001">
    <property type="protein sequence ID" value="TWH75098.1"/>
    <property type="molecule type" value="Genomic_DNA"/>
</dbReference>
<dbReference type="Proteomes" id="UP000321490">
    <property type="component" value="Unassembled WGS sequence"/>
</dbReference>
<evidence type="ECO:0008006" key="4">
    <source>
        <dbReference type="Google" id="ProtNLM"/>
    </source>
</evidence>
<keyword evidence="1" id="KW-0732">Signal</keyword>
<protein>
    <recommendedName>
        <fullName evidence="4">DUF5666 domain-containing protein</fullName>
    </recommendedName>
</protein>
<dbReference type="OrthoDB" id="9512763at2"/>
<evidence type="ECO:0000256" key="1">
    <source>
        <dbReference type="SAM" id="SignalP"/>
    </source>
</evidence>
<proteinExistence type="predicted"/>
<comment type="caution">
    <text evidence="2">The sequence shown here is derived from an EMBL/GenBank/DDBJ whole genome shotgun (WGS) entry which is preliminary data.</text>
</comment>
<gene>
    <name evidence="2" type="ORF">JD78_03649</name>
</gene>